<dbReference type="Proteomes" id="UP001139104">
    <property type="component" value="Unassembled WGS sequence"/>
</dbReference>
<feature type="region of interest" description="Disordered" evidence="1">
    <location>
        <begin position="79"/>
        <end position="101"/>
    </location>
</feature>
<organism evidence="3 4">
    <name type="scientific">Candidatus Rhodoblastus alkanivorans</name>
    <dbReference type="NCBI Taxonomy" id="2954117"/>
    <lineage>
        <taxon>Bacteria</taxon>
        <taxon>Pseudomonadati</taxon>
        <taxon>Pseudomonadota</taxon>
        <taxon>Alphaproteobacteria</taxon>
        <taxon>Hyphomicrobiales</taxon>
        <taxon>Rhodoblastaceae</taxon>
        <taxon>Rhodoblastus</taxon>
    </lineage>
</organism>
<feature type="signal peptide" evidence="2">
    <location>
        <begin position="1"/>
        <end position="32"/>
    </location>
</feature>
<evidence type="ECO:0000256" key="2">
    <source>
        <dbReference type="SAM" id="SignalP"/>
    </source>
</evidence>
<proteinExistence type="predicted"/>
<comment type="caution">
    <text evidence="3">The sequence shown here is derived from an EMBL/GenBank/DDBJ whole genome shotgun (WGS) entry which is preliminary data.</text>
</comment>
<evidence type="ECO:0000313" key="4">
    <source>
        <dbReference type="Proteomes" id="UP001139104"/>
    </source>
</evidence>
<protein>
    <submittedName>
        <fullName evidence="3">Uncharacterized protein</fullName>
    </submittedName>
</protein>
<feature type="chain" id="PRO_5047135244" evidence="2">
    <location>
        <begin position="33"/>
        <end position="101"/>
    </location>
</feature>
<keyword evidence="2" id="KW-0732">Signal</keyword>
<gene>
    <name evidence="3" type="ORF">K2U94_18405</name>
</gene>
<accession>A0ABS9ZB02</accession>
<evidence type="ECO:0000313" key="3">
    <source>
        <dbReference type="EMBL" id="MCI4684716.1"/>
    </source>
</evidence>
<reference evidence="3" key="1">
    <citation type="journal article" date="2022" name="ISME J.">
        <title>Identification of active gaseous-alkane degraders at natural gas seeps.</title>
        <authorList>
            <person name="Farhan Ul Haque M."/>
            <person name="Hernandez M."/>
            <person name="Crombie A.T."/>
            <person name="Murrell J.C."/>
        </authorList>
    </citation>
    <scope>NUCLEOTIDE SEQUENCE</scope>
    <source>
        <strain evidence="3">PC2</strain>
    </source>
</reference>
<dbReference type="RefSeq" id="WP_243068602.1">
    <property type="nucleotide sequence ID" value="NZ_JAIVFK010000005.1"/>
</dbReference>
<sequence>MPGKIREPSAARRLFGWTALTLMALAPASAFAAEGFFEFDAPFVLARPSFSGETRIPAARPPASGPARANYMERNNDLERNAESAQPEGRLRLKPMAFGGM</sequence>
<evidence type="ECO:0000256" key="1">
    <source>
        <dbReference type="SAM" id="MobiDB-lite"/>
    </source>
</evidence>
<dbReference type="EMBL" id="JAIVFP010000001">
    <property type="protein sequence ID" value="MCI4684716.1"/>
    <property type="molecule type" value="Genomic_DNA"/>
</dbReference>
<name>A0ABS9ZB02_9HYPH</name>
<keyword evidence="4" id="KW-1185">Reference proteome</keyword>